<dbReference type="CDD" id="cd03801">
    <property type="entry name" value="GT4_PimA-like"/>
    <property type="match status" value="1"/>
</dbReference>
<dbReference type="PANTHER" id="PTHR43685:SF11">
    <property type="entry name" value="GLYCOSYLTRANSFERASE TAGX-RELATED"/>
    <property type="match status" value="1"/>
</dbReference>
<dbReference type="SUPFAM" id="SSF53756">
    <property type="entry name" value="UDP-Glycosyltransferase/glycogen phosphorylase"/>
    <property type="match status" value="1"/>
</dbReference>
<dbReference type="InterPro" id="IPR028098">
    <property type="entry name" value="Glyco_trans_4-like_N"/>
</dbReference>
<dbReference type="RefSeq" id="WP_346337090.1">
    <property type="nucleotide sequence ID" value="NZ_JBBYXI010000003.1"/>
</dbReference>
<keyword evidence="1" id="KW-0175">Coiled coil</keyword>
<feature type="domain" description="Glycosyl transferase family 1" evidence="3">
    <location>
        <begin position="611"/>
        <end position="744"/>
    </location>
</feature>
<dbReference type="InterPro" id="IPR001173">
    <property type="entry name" value="Glyco_trans_2-like"/>
</dbReference>
<accession>A0ABV0BJG5</accession>
<dbReference type="Pfam" id="PF00535">
    <property type="entry name" value="Glycos_transf_2"/>
    <property type="match status" value="1"/>
</dbReference>
<dbReference type="Proteomes" id="UP001418637">
    <property type="component" value="Unassembled WGS sequence"/>
</dbReference>
<dbReference type="Gene3D" id="3.90.550.10">
    <property type="entry name" value="Spore Coat Polysaccharide Biosynthesis Protein SpsA, Chain A"/>
    <property type="match status" value="1"/>
</dbReference>
<organism evidence="6 7">
    <name type="scientific">Hohaiivirga grylli</name>
    <dbReference type="NCBI Taxonomy" id="3133970"/>
    <lineage>
        <taxon>Bacteria</taxon>
        <taxon>Pseudomonadati</taxon>
        <taxon>Pseudomonadota</taxon>
        <taxon>Alphaproteobacteria</taxon>
        <taxon>Hyphomicrobiales</taxon>
        <taxon>Methylobacteriaceae</taxon>
        <taxon>Hohaiivirga</taxon>
    </lineage>
</organism>
<evidence type="ECO:0000259" key="4">
    <source>
        <dbReference type="Pfam" id="PF00535"/>
    </source>
</evidence>
<reference evidence="6 7" key="1">
    <citation type="submission" date="2024-04" db="EMBL/GenBank/DDBJ databases">
        <title>A novel species isolated from cricket.</title>
        <authorList>
            <person name="Wang H.-C."/>
        </authorList>
    </citation>
    <scope>NUCLEOTIDE SEQUENCE [LARGE SCALE GENOMIC DNA]</scope>
    <source>
        <strain evidence="6 7">WL0021</strain>
    </source>
</reference>
<dbReference type="InterPro" id="IPR029044">
    <property type="entry name" value="Nucleotide-diphossugar_trans"/>
</dbReference>
<dbReference type="SUPFAM" id="SSF53448">
    <property type="entry name" value="Nucleotide-diphospho-sugar transferases"/>
    <property type="match status" value="1"/>
</dbReference>
<name>A0ABV0BJG5_9HYPH</name>
<dbReference type="EMBL" id="JBBYXI010000003">
    <property type="protein sequence ID" value="MEN3931049.1"/>
    <property type="molecule type" value="Genomic_DNA"/>
</dbReference>
<feature type="domain" description="Glycosyltransferase subfamily 4-like N-terminal" evidence="5">
    <location>
        <begin position="451"/>
        <end position="563"/>
    </location>
</feature>
<evidence type="ECO:0000259" key="3">
    <source>
        <dbReference type="Pfam" id="PF00534"/>
    </source>
</evidence>
<dbReference type="GO" id="GO:0016757">
    <property type="term" value="F:glycosyltransferase activity"/>
    <property type="evidence" value="ECO:0007669"/>
    <property type="project" value="UniProtKB-KW"/>
</dbReference>
<evidence type="ECO:0000256" key="2">
    <source>
        <dbReference type="SAM" id="MobiDB-lite"/>
    </source>
</evidence>
<dbReference type="Gene3D" id="3.40.50.2000">
    <property type="entry name" value="Glycogen Phosphorylase B"/>
    <property type="match status" value="2"/>
</dbReference>
<dbReference type="Pfam" id="PF13439">
    <property type="entry name" value="Glyco_transf_4"/>
    <property type="match status" value="1"/>
</dbReference>
<sequence>MTSEKKPTRKAAASKKRSSVHVEQQGFLFRQDVAVSTEEQIKNYVAQAEKDKAKIAELTKKNQILTSQLINKSLEKSVLETSTSWRMTAPFRKLLTRFPALRKIVRAILRKLYRLALILRSKLRGSSKVANDRRVLRTDYQPLVSVIIPNFNHARFLSQRLDCIINQSYKNIEIIVLDDTSTDNSLEVIGEYQKKYSSLITLIANEHNSGNIFKQWRKGIEQASGELIWICESDDFADPEFLKNTVSEFADDAVMMAFGKIQFAREDGTPYEGLDAYRERAEAGIWQNRLVRPAKAWFDNAFGVSNVIANVGGCLIRKQPVEDTIWKEATSYRVLGDWYLYLMLARGGKIAYVPEAVSYFRQHTSNTSVSSFSKPEYYKEHERLLCRLREEWDIPLETAVKFQQNVIALFNANNQAGQLGSLSGIFDTEKPMMVRHKARHILVGSLGFYTGGGEIVALHLANSLVEKGYRVSFLCLKREGENQAIRSQLDPRIAIYEADEVRNKSATRFLSEAGIDLIHTHFYLVERLFFYEAGEMPDVPYVVTLHGSYETAPVDRGFFNTVAEKVSHWVYLTDRNLKHLEYLPAEKKAHIAATQMPNGMPIDPDDFYLSRADLGIGLEDFVFAIVSRALPEKGWEIAIKALEHAQARTERRLVLLLCGNGDEADRLSSLYASNENVKFLGFQKQVQGIYRLSDCALLPTRFPGESFPLTLIQAMQVGKPVIATDIGEIASMLHEGEEQAGMTVQLLQDDDAFISEVSEAMLAVLDEAAYSAFAKGAQSCGETYCMDKITDSYIKLYGLQ</sequence>
<evidence type="ECO:0000259" key="5">
    <source>
        <dbReference type="Pfam" id="PF13439"/>
    </source>
</evidence>
<feature type="compositionally biased region" description="Basic residues" evidence="2">
    <location>
        <begin position="7"/>
        <end position="19"/>
    </location>
</feature>
<dbReference type="InterPro" id="IPR050834">
    <property type="entry name" value="Glycosyltransf_2"/>
</dbReference>
<evidence type="ECO:0000256" key="1">
    <source>
        <dbReference type="SAM" id="Coils"/>
    </source>
</evidence>
<dbReference type="EC" id="2.4.-.-" evidence="6"/>
<gene>
    <name evidence="6" type="ORF">WJT86_08265</name>
</gene>
<keyword evidence="6" id="KW-0808">Transferase</keyword>
<dbReference type="Pfam" id="PF00534">
    <property type="entry name" value="Glycos_transf_1"/>
    <property type="match status" value="1"/>
</dbReference>
<comment type="caution">
    <text evidence="6">The sequence shown here is derived from an EMBL/GenBank/DDBJ whole genome shotgun (WGS) entry which is preliminary data.</text>
</comment>
<evidence type="ECO:0000313" key="7">
    <source>
        <dbReference type="Proteomes" id="UP001418637"/>
    </source>
</evidence>
<evidence type="ECO:0000313" key="6">
    <source>
        <dbReference type="EMBL" id="MEN3931049.1"/>
    </source>
</evidence>
<feature type="region of interest" description="Disordered" evidence="2">
    <location>
        <begin position="1"/>
        <end position="20"/>
    </location>
</feature>
<protein>
    <submittedName>
        <fullName evidence="6">Glycosyltransferase</fullName>
        <ecNumber evidence="6">2.4.-.-</ecNumber>
    </submittedName>
</protein>
<keyword evidence="7" id="KW-1185">Reference proteome</keyword>
<dbReference type="InterPro" id="IPR001296">
    <property type="entry name" value="Glyco_trans_1"/>
</dbReference>
<feature type="domain" description="Glycosyltransferase 2-like" evidence="4">
    <location>
        <begin position="145"/>
        <end position="277"/>
    </location>
</feature>
<proteinExistence type="predicted"/>
<dbReference type="PANTHER" id="PTHR43685">
    <property type="entry name" value="GLYCOSYLTRANSFERASE"/>
    <property type="match status" value="1"/>
</dbReference>
<feature type="coiled-coil region" evidence="1">
    <location>
        <begin position="41"/>
        <end position="68"/>
    </location>
</feature>
<keyword evidence="6" id="KW-0328">Glycosyltransferase</keyword>